<organism evidence="1 2">
    <name type="scientific">Crotalaria pallida</name>
    <name type="common">Smooth rattlebox</name>
    <name type="synonym">Crotalaria striata</name>
    <dbReference type="NCBI Taxonomy" id="3830"/>
    <lineage>
        <taxon>Eukaryota</taxon>
        <taxon>Viridiplantae</taxon>
        <taxon>Streptophyta</taxon>
        <taxon>Embryophyta</taxon>
        <taxon>Tracheophyta</taxon>
        <taxon>Spermatophyta</taxon>
        <taxon>Magnoliopsida</taxon>
        <taxon>eudicotyledons</taxon>
        <taxon>Gunneridae</taxon>
        <taxon>Pentapetalae</taxon>
        <taxon>rosids</taxon>
        <taxon>fabids</taxon>
        <taxon>Fabales</taxon>
        <taxon>Fabaceae</taxon>
        <taxon>Papilionoideae</taxon>
        <taxon>50 kb inversion clade</taxon>
        <taxon>genistoids sensu lato</taxon>
        <taxon>core genistoids</taxon>
        <taxon>Crotalarieae</taxon>
        <taxon>Crotalaria</taxon>
    </lineage>
</organism>
<protein>
    <submittedName>
        <fullName evidence="1">Uncharacterized protein</fullName>
    </submittedName>
</protein>
<accession>A0AAN9IPA3</accession>
<reference evidence="1 2" key="1">
    <citation type="submission" date="2024-01" db="EMBL/GenBank/DDBJ databases">
        <title>The genomes of 5 underutilized Papilionoideae crops provide insights into root nodulation and disease resistanc.</title>
        <authorList>
            <person name="Yuan L."/>
        </authorList>
    </citation>
    <scope>NUCLEOTIDE SEQUENCE [LARGE SCALE GENOMIC DNA]</scope>
    <source>
        <strain evidence="1">ZHUSHIDOU_FW_LH</strain>
        <tissue evidence="1">Leaf</tissue>
    </source>
</reference>
<dbReference type="Proteomes" id="UP001372338">
    <property type="component" value="Unassembled WGS sequence"/>
</dbReference>
<dbReference type="AlphaFoldDB" id="A0AAN9IPA3"/>
<dbReference type="EMBL" id="JAYWIO010000002">
    <property type="protein sequence ID" value="KAK7283755.1"/>
    <property type="molecule type" value="Genomic_DNA"/>
</dbReference>
<sequence>MAGIRLQLEDSDVSKEARAVAVSAIDLIFADDHSVAADSRSIMIEYRSTLDDDQRHADAADALSNVNFRAASDYRSYTISSLCFKSLLIHLI</sequence>
<evidence type="ECO:0000313" key="2">
    <source>
        <dbReference type="Proteomes" id="UP001372338"/>
    </source>
</evidence>
<proteinExistence type="predicted"/>
<keyword evidence="2" id="KW-1185">Reference proteome</keyword>
<comment type="caution">
    <text evidence="1">The sequence shown here is derived from an EMBL/GenBank/DDBJ whole genome shotgun (WGS) entry which is preliminary data.</text>
</comment>
<name>A0AAN9IPA3_CROPI</name>
<gene>
    <name evidence="1" type="ORF">RIF29_13501</name>
</gene>
<evidence type="ECO:0000313" key="1">
    <source>
        <dbReference type="EMBL" id="KAK7283755.1"/>
    </source>
</evidence>